<evidence type="ECO:0000259" key="1">
    <source>
        <dbReference type="PROSITE" id="PS51725"/>
    </source>
</evidence>
<dbReference type="InterPro" id="IPR007138">
    <property type="entry name" value="ABM_dom"/>
</dbReference>
<evidence type="ECO:0000313" key="3">
    <source>
        <dbReference type="Proteomes" id="UP000053477"/>
    </source>
</evidence>
<dbReference type="InParanoid" id="A0A0H2S8M4"/>
<sequence>MSQDPSVFSGEIILSATIKGKPGKGDEIAPLLSAIRAQSTSDDEPGCLTYRTCRFGDVFMVFEKYKDTEAVKVHNALPHFQALVAKAPELLLEPPLITFYEEFN</sequence>
<accession>A0A0H2S8M4</accession>
<protein>
    <recommendedName>
        <fullName evidence="1">ABM domain-containing protein</fullName>
    </recommendedName>
</protein>
<proteinExistence type="predicted"/>
<dbReference type="AlphaFoldDB" id="A0A0H2S8M4"/>
<dbReference type="OrthoDB" id="10011777at2759"/>
<dbReference type="PANTHER" id="PTHR33336:SF3">
    <property type="entry name" value="ABM DOMAIN-CONTAINING PROTEIN"/>
    <property type="match status" value="1"/>
</dbReference>
<dbReference type="Gene3D" id="3.30.70.100">
    <property type="match status" value="1"/>
</dbReference>
<gene>
    <name evidence="2" type="ORF">SCHPADRAFT_897856</name>
</gene>
<dbReference type="EMBL" id="KQ085882">
    <property type="protein sequence ID" value="KLO20587.1"/>
    <property type="molecule type" value="Genomic_DNA"/>
</dbReference>
<dbReference type="SUPFAM" id="SSF54909">
    <property type="entry name" value="Dimeric alpha+beta barrel"/>
    <property type="match status" value="1"/>
</dbReference>
<name>A0A0H2S8M4_9AGAM</name>
<dbReference type="PANTHER" id="PTHR33336">
    <property type="entry name" value="QUINOL MONOOXYGENASE YGIN-RELATED"/>
    <property type="match status" value="1"/>
</dbReference>
<dbReference type="Pfam" id="PF03992">
    <property type="entry name" value="ABM"/>
    <property type="match status" value="1"/>
</dbReference>
<evidence type="ECO:0000313" key="2">
    <source>
        <dbReference type="EMBL" id="KLO20587.1"/>
    </source>
</evidence>
<dbReference type="GO" id="GO:0003824">
    <property type="term" value="F:catalytic activity"/>
    <property type="evidence" value="ECO:0007669"/>
    <property type="project" value="TreeGrafter"/>
</dbReference>
<reference evidence="2 3" key="1">
    <citation type="submission" date="2015-04" db="EMBL/GenBank/DDBJ databases">
        <title>Complete genome sequence of Schizopora paradoxa KUC8140, a cosmopolitan wood degrader in East Asia.</title>
        <authorList>
            <consortium name="DOE Joint Genome Institute"/>
            <person name="Min B."/>
            <person name="Park H."/>
            <person name="Jang Y."/>
            <person name="Kim J.-J."/>
            <person name="Kim K.H."/>
            <person name="Pangilinan J."/>
            <person name="Lipzen A."/>
            <person name="Riley R."/>
            <person name="Grigoriev I.V."/>
            <person name="Spatafora J.W."/>
            <person name="Choi I.-G."/>
        </authorList>
    </citation>
    <scope>NUCLEOTIDE SEQUENCE [LARGE SCALE GENOMIC DNA]</scope>
    <source>
        <strain evidence="2 3">KUC8140</strain>
    </source>
</reference>
<dbReference type="Proteomes" id="UP000053477">
    <property type="component" value="Unassembled WGS sequence"/>
</dbReference>
<feature type="domain" description="ABM" evidence="1">
    <location>
        <begin position="12"/>
        <end position="99"/>
    </location>
</feature>
<keyword evidence="3" id="KW-1185">Reference proteome</keyword>
<dbReference type="InterPro" id="IPR050744">
    <property type="entry name" value="AI-2_Isomerase_LsrG"/>
</dbReference>
<dbReference type="InterPro" id="IPR011008">
    <property type="entry name" value="Dimeric_a/b-barrel"/>
</dbReference>
<dbReference type="STRING" id="27342.A0A0H2S8M4"/>
<dbReference type="PROSITE" id="PS51725">
    <property type="entry name" value="ABM"/>
    <property type="match status" value="1"/>
</dbReference>
<organism evidence="2 3">
    <name type="scientific">Schizopora paradoxa</name>
    <dbReference type="NCBI Taxonomy" id="27342"/>
    <lineage>
        <taxon>Eukaryota</taxon>
        <taxon>Fungi</taxon>
        <taxon>Dikarya</taxon>
        <taxon>Basidiomycota</taxon>
        <taxon>Agaricomycotina</taxon>
        <taxon>Agaricomycetes</taxon>
        <taxon>Hymenochaetales</taxon>
        <taxon>Schizoporaceae</taxon>
        <taxon>Schizopora</taxon>
    </lineage>
</organism>